<dbReference type="InterPro" id="IPR003788">
    <property type="entry name" value="NDUFAF7"/>
</dbReference>
<dbReference type="GO" id="GO:0005739">
    <property type="term" value="C:mitochondrion"/>
    <property type="evidence" value="ECO:0007669"/>
    <property type="project" value="UniProtKB-SubCell"/>
</dbReference>
<gene>
    <name evidence="5" type="ORF">A45J_2586</name>
</gene>
<dbReference type="GO" id="GO:0035243">
    <property type="term" value="F:protein-arginine omega-N symmetric methyltransferase activity"/>
    <property type="evidence" value="ECO:0007669"/>
    <property type="project" value="TreeGrafter"/>
</dbReference>
<keyword evidence="2 5" id="KW-0489">Methyltransferase</keyword>
<evidence type="ECO:0000313" key="5">
    <source>
        <dbReference type="EMBL" id="GER94821.1"/>
    </source>
</evidence>
<dbReference type="Pfam" id="PF02636">
    <property type="entry name" value="Methyltransf_28"/>
    <property type="match status" value="1"/>
</dbReference>
<keyword evidence="3 5" id="KW-0808">Transferase</keyword>
<dbReference type="GO" id="GO:0032259">
    <property type="term" value="P:methylation"/>
    <property type="evidence" value="ECO:0007669"/>
    <property type="project" value="UniProtKB-KW"/>
</dbReference>
<dbReference type="PANTHER" id="PTHR12049">
    <property type="entry name" value="PROTEIN ARGININE METHYLTRANSFERASE NDUFAF7, MITOCHONDRIAL"/>
    <property type="match status" value="1"/>
</dbReference>
<evidence type="ECO:0000256" key="4">
    <source>
        <dbReference type="ARBA" id="ARBA00023128"/>
    </source>
</evidence>
<accession>A0A5J4L7G3</accession>
<protein>
    <submittedName>
        <fullName evidence="5">SAM-dependent methyltransferase</fullName>
    </submittedName>
</protein>
<dbReference type="EMBL" id="BLAB01000001">
    <property type="protein sequence ID" value="GER94821.1"/>
    <property type="molecule type" value="Genomic_DNA"/>
</dbReference>
<comment type="subcellular location">
    <subcellularLocation>
        <location evidence="1">Mitochondrion</location>
    </subcellularLocation>
</comment>
<dbReference type="Gene3D" id="3.40.50.12710">
    <property type="match status" value="1"/>
</dbReference>
<evidence type="ECO:0000256" key="2">
    <source>
        <dbReference type="ARBA" id="ARBA00022603"/>
    </source>
</evidence>
<dbReference type="AlphaFoldDB" id="A0A5J4L7G3"/>
<proteinExistence type="predicted"/>
<evidence type="ECO:0000256" key="3">
    <source>
        <dbReference type="ARBA" id="ARBA00022679"/>
    </source>
</evidence>
<evidence type="ECO:0000256" key="1">
    <source>
        <dbReference type="ARBA" id="ARBA00004173"/>
    </source>
</evidence>
<sequence>MSSLKQKIIEKIRSEGPINFETFMEMTLYYPGLGYYTKDSAKIGRTGDFYTSPHLHSIFGAMIGKQMMEMWELIGRPEIFHVVEMGAGMGYLAKDMLEYLSGSKSNDKRQKDIFEHLKYTIVELNLAVKTKQQELLSEFMDKVNWISNLNELESVTGCFLSNELLDAFPVRLVEMDNEIKEIYVSLNGDDFVEIKMPCTREVEEYFREFGIELPKGFRTEANLKIKSWLKEVSNKLFKGFVLTIDYGYPAEDYYSEDRNRGTLLCYHQHQINENPYQNIGEQDLTAHVNFSSLKKWGDELGLKTIGFCPQGTYLVSLGIDEVINEIYGDSPDFFEIAKIKGLILPQGMGESHKVMVQYKGDGEPILRGFALRNQKGKLEIYD</sequence>
<dbReference type="InterPro" id="IPR029063">
    <property type="entry name" value="SAM-dependent_MTases_sf"/>
</dbReference>
<reference evidence="5" key="1">
    <citation type="submission" date="2019-10" db="EMBL/GenBank/DDBJ databases">
        <title>Metagenomic sequencing of thiosulfate-disproportionating enrichment culture.</title>
        <authorList>
            <person name="Umezawa K."/>
            <person name="Kojima H."/>
            <person name="Fukui M."/>
        </authorList>
    </citation>
    <scope>NUCLEOTIDE SEQUENCE</scope>
    <source>
        <strain evidence="5">45J</strain>
    </source>
</reference>
<organism evidence="5">
    <name type="scientific">hot springs metagenome</name>
    <dbReference type="NCBI Taxonomy" id="433727"/>
    <lineage>
        <taxon>unclassified sequences</taxon>
        <taxon>metagenomes</taxon>
        <taxon>ecological metagenomes</taxon>
    </lineage>
</organism>
<dbReference type="SUPFAM" id="SSF53335">
    <property type="entry name" value="S-adenosyl-L-methionine-dependent methyltransferases"/>
    <property type="match status" value="1"/>
</dbReference>
<comment type="caution">
    <text evidence="5">The sequence shown here is derived from an EMBL/GenBank/DDBJ whole genome shotgun (WGS) entry which is preliminary data.</text>
</comment>
<keyword evidence="4" id="KW-0496">Mitochondrion</keyword>
<dbReference type="InterPro" id="IPR038375">
    <property type="entry name" value="NDUFAF7_sf"/>
</dbReference>
<dbReference type="PANTHER" id="PTHR12049:SF7">
    <property type="entry name" value="PROTEIN ARGININE METHYLTRANSFERASE NDUFAF7, MITOCHONDRIAL"/>
    <property type="match status" value="1"/>
</dbReference>
<name>A0A5J4L7G3_9ZZZZ</name>